<organism evidence="2 3">
    <name type="scientific">Eisenbergiella tayi</name>
    <dbReference type="NCBI Taxonomy" id="1432052"/>
    <lineage>
        <taxon>Bacteria</taxon>
        <taxon>Bacillati</taxon>
        <taxon>Bacillota</taxon>
        <taxon>Clostridia</taxon>
        <taxon>Lachnospirales</taxon>
        <taxon>Lachnospiraceae</taxon>
        <taxon>Eisenbergiella</taxon>
    </lineage>
</organism>
<dbReference type="AlphaFoldDB" id="A0A1E3AB90"/>
<dbReference type="InterPro" id="IPR046229">
    <property type="entry name" value="TnpC-like"/>
</dbReference>
<evidence type="ECO:0000256" key="1">
    <source>
        <dbReference type="SAM" id="Coils"/>
    </source>
</evidence>
<accession>A0A1E3AB90</accession>
<reference evidence="2 3" key="1">
    <citation type="submission" date="2016-07" db="EMBL/GenBank/DDBJ databases">
        <title>Characterization of isolates of Eisenbergiella tayi derived from blood cultures, using whole genome sequencing.</title>
        <authorList>
            <person name="Burdz T."/>
            <person name="Wiebe D."/>
            <person name="Huynh C."/>
            <person name="Bernard K."/>
        </authorList>
    </citation>
    <scope>NUCLEOTIDE SEQUENCE [LARGE SCALE GENOMIC DNA]</scope>
    <source>
        <strain evidence="2 3">NML 110608</strain>
    </source>
</reference>
<gene>
    <name evidence="2" type="ORF">BEI61_01887</name>
</gene>
<dbReference type="Proteomes" id="UP000094067">
    <property type="component" value="Unassembled WGS sequence"/>
</dbReference>
<evidence type="ECO:0000313" key="2">
    <source>
        <dbReference type="EMBL" id="ODM05998.1"/>
    </source>
</evidence>
<sequence>MGRNKGLPKQLTEKQELQRQQSINQVLRAIEEVKAEGRSVTITALVEFTGLSRSVFSKGHIRELLVDYGYSGIKTQEQKRSTKKEKLADVATDKDRKIQELRTRVEGLERECELLRGKVFLLTQREIRK</sequence>
<dbReference type="Pfam" id="PF19776">
    <property type="entry name" value="DUF6262"/>
    <property type="match status" value="1"/>
</dbReference>
<dbReference type="EMBL" id="MCGH01000002">
    <property type="protein sequence ID" value="ODM05998.1"/>
    <property type="molecule type" value="Genomic_DNA"/>
</dbReference>
<protein>
    <recommendedName>
        <fullName evidence="4">Transposase</fullName>
    </recommendedName>
</protein>
<keyword evidence="1" id="KW-0175">Coiled coil</keyword>
<dbReference type="PATRIC" id="fig|1432052.4.peg.2104"/>
<proteinExistence type="predicted"/>
<feature type="coiled-coil region" evidence="1">
    <location>
        <begin position="91"/>
        <end position="118"/>
    </location>
</feature>
<evidence type="ECO:0000313" key="3">
    <source>
        <dbReference type="Proteomes" id="UP000094067"/>
    </source>
</evidence>
<dbReference type="RefSeq" id="WP_069152093.1">
    <property type="nucleotide sequence ID" value="NZ_MCGH01000002.1"/>
</dbReference>
<evidence type="ECO:0008006" key="4">
    <source>
        <dbReference type="Google" id="ProtNLM"/>
    </source>
</evidence>
<comment type="caution">
    <text evidence="2">The sequence shown here is derived from an EMBL/GenBank/DDBJ whole genome shotgun (WGS) entry which is preliminary data.</text>
</comment>
<name>A0A1E3AB90_9FIRM</name>